<evidence type="ECO:0000259" key="1">
    <source>
        <dbReference type="Pfam" id="PF22965"/>
    </source>
</evidence>
<name>A0A161MR61_TRIIF</name>
<feature type="domain" description="Integrator complex subunit 7 C-terminal" evidence="1">
    <location>
        <begin position="47"/>
        <end position="106"/>
    </location>
</feature>
<sequence>MDFKSDYSSTCRMLLEQVEILVTGPFLPSKIFLSKSYSPLVSSWLCTPQPRVNGEWITVISGAQLAVKVEGVIQHGSRPGLFRSVEKVTVSLVTQPTPRANTNEKLYRMSL</sequence>
<proteinExistence type="predicted"/>
<organism evidence="2">
    <name type="scientific">Triatoma infestans</name>
    <name type="common">Assassin bug</name>
    <dbReference type="NCBI Taxonomy" id="30076"/>
    <lineage>
        <taxon>Eukaryota</taxon>
        <taxon>Metazoa</taxon>
        <taxon>Ecdysozoa</taxon>
        <taxon>Arthropoda</taxon>
        <taxon>Hexapoda</taxon>
        <taxon>Insecta</taxon>
        <taxon>Pterygota</taxon>
        <taxon>Neoptera</taxon>
        <taxon>Paraneoptera</taxon>
        <taxon>Hemiptera</taxon>
        <taxon>Heteroptera</taxon>
        <taxon>Panheteroptera</taxon>
        <taxon>Cimicomorpha</taxon>
        <taxon>Reduviidae</taxon>
        <taxon>Triatominae</taxon>
        <taxon>Triatoma</taxon>
    </lineage>
</organism>
<dbReference type="Pfam" id="PF22965">
    <property type="entry name" value="INTS7_C"/>
    <property type="match status" value="1"/>
</dbReference>
<dbReference type="InterPro" id="IPR054519">
    <property type="entry name" value="INTS7_C"/>
</dbReference>
<dbReference type="EMBL" id="GEMB01001862">
    <property type="protein sequence ID" value="JAS01309.1"/>
    <property type="molecule type" value="Transcribed_RNA"/>
</dbReference>
<reference evidence="2" key="2">
    <citation type="journal article" date="2017" name="J. Med. Entomol.">
        <title>Transcriptome Analysis of the Triatoma infestans (Hemiptera: Reduviidae) Integument.</title>
        <authorList>
            <person name="Calderon-Fernandez G.M."/>
            <person name="Moriconi D.E."/>
            <person name="Dulbecco A.B."/>
            <person name="Juarez M.P."/>
        </authorList>
    </citation>
    <scope>NUCLEOTIDE SEQUENCE</scope>
    <source>
        <strain evidence="2">Int1</strain>
        <tissue evidence="2">Integument</tissue>
    </source>
</reference>
<protein>
    <submittedName>
        <fullName evidence="2">Integrator complex subunit 7</fullName>
    </submittedName>
</protein>
<evidence type="ECO:0000313" key="2">
    <source>
        <dbReference type="EMBL" id="JAS01309.1"/>
    </source>
</evidence>
<reference evidence="2" key="1">
    <citation type="submission" date="2016-04" db="EMBL/GenBank/DDBJ databases">
        <authorList>
            <person name="Calderon-Fernandez G.M.Sr."/>
        </authorList>
    </citation>
    <scope>NUCLEOTIDE SEQUENCE</scope>
    <source>
        <strain evidence="2">Int1</strain>
        <tissue evidence="2">Integument</tissue>
    </source>
</reference>
<dbReference type="AlphaFoldDB" id="A0A161MR61"/>
<accession>A0A161MR61</accession>